<proteinExistence type="predicted"/>
<evidence type="ECO:0000313" key="3">
    <source>
        <dbReference type="Proteomes" id="UP000199181"/>
    </source>
</evidence>
<keyword evidence="3" id="KW-1185">Reference proteome</keyword>
<sequence length="241" mass="27049">MTETYYAGAYWRARSESIEACARRAAHFFELLSRCDPAWTHWHETANSFEQARNRRFMTTAASFQNLFARKEHRIGDGFSFHLWTGENLRETSSVNGTCGSEDPWLSSACVLQPYDEGPVAERMLTAPIMLGALRAMALAWEPEWAVATSHQHRELAAPGFPHPGTFVGWILYFSRMRGKVPPLPSPVRIEPVEDKGTLVLLTPEKFTVSAAEHMALASRVHEVLNEAGLLQPLQPWPVSG</sequence>
<dbReference type="AlphaFoldDB" id="A0A1I0L5D3"/>
<protein>
    <submittedName>
        <fullName evidence="2">Immunity protein 52</fullName>
    </submittedName>
</protein>
<gene>
    <name evidence="2" type="ORF">SAMN05443639_118129</name>
</gene>
<feature type="domain" description="Immunity protein 52" evidence="1">
    <location>
        <begin position="3"/>
        <end position="234"/>
    </location>
</feature>
<name>A0A1I0L5D3_9BACT</name>
<evidence type="ECO:0000259" key="1">
    <source>
        <dbReference type="Pfam" id="PF15579"/>
    </source>
</evidence>
<dbReference type="InterPro" id="IPR028969">
    <property type="entry name" value="Imm52"/>
</dbReference>
<dbReference type="Proteomes" id="UP000199181">
    <property type="component" value="Unassembled WGS sequence"/>
</dbReference>
<reference evidence="3" key="1">
    <citation type="submission" date="2016-10" db="EMBL/GenBank/DDBJ databases">
        <authorList>
            <person name="Varghese N."/>
            <person name="Submissions S."/>
        </authorList>
    </citation>
    <scope>NUCLEOTIDE SEQUENCE [LARGE SCALE GENOMIC DNA]</scope>
    <source>
        <strain evidence="3">DSM 16858</strain>
    </source>
</reference>
<accession>A0A1I0L5D3</accession>
<dbReference type="EMBL" id="FOIJ01000018">
    <property type="protein sequence ID" value="SEU34108.1"/>
    <property type="molecule type" value="Genomic_DNA"/>
</dbReference>
<dbReference type="Pfam" id="PF15579">
    <property type="entry name" value="Imm52"/>
    <property type="match status" value="1"/>
</dbReference>
<evidence type="ECO:0000313" key="2">
    <source>
        <dbReference type="EMBL" id="SEU34108.1"/>
    </source>
</evidence>
<organism evidence="2 3">
    <name type="scientific">Stigmatella erecta</name>
    <dbReference type="NCBI Taxonomy" id="83460"/>
    <lineage>
        <taxon>Bacteria</taxon>
        <taxon>Pseudomonadati</taxon>
        <taxon>Myxococcota</taxon>
        <taxon>Myxococcia</taxon>
        <taxon>Myxococcales</taxon>
        <taxon>Cystobacterineae</taxon>
        <taxon>Archangiaceae</taxon>
        <taxon>Stigmatella</taxon>
    </lineage>
</organism>
<dbReference type="RefSeq" id="WP_093525121.1">
    <property type="nucleotide sequence ID" value="NZ_FOIJ01000018.1"/>
</dbReference>